<organism evidence="2 3">
    <name type="scientific">Phaseolus coccineus</name>
    <name type="common">Scarlet runner bean</name>
    <name type="synonym">Phaseolus multiflorus</name>
    <dbReference type="NCBI Taxonomy" id="3886"/>
    <lineage>
        <taxon>Eukaryota</taxon>
        <taxon>Viridiplantae</taxon>
        <taxon>Streptophyta</taxon>
        <taxon>Embryophyta</taxon>
        <taxon>Tracheophyta</taxon>
        <taxon>Spermatophyta</taxon>
        <taxon>Magnoliopsida</taxon>
        <taxon>eudicotyledons</taxon>
        <taxon>Gunneridae</taxon>
        <taxon>Pentapetalae</taxon>
        <taxon>rosids</taxon>
        <taxon>fabids</taxon>
        <taxon>Fabales</taxon>
        <taxon>Fabaceae</taxon>
        <taxon>Papilionoideae</taxon>
        <taxon>50 kb inversion clade</taxon>
        <taxon>NPAAA clade</taxon>
        <taxon>indigoferoid/millettioid clade</taxon>
        <taxon>Phaseoleae</taxon>
        <taxon>Phaseolus</taxon>
    </lineage>
</organism>
<accession>A0AAN9REU0</accession>
<evidence type="ECO:0000313" key="2">
    <source>
        <dbReference type="EMBL" id="KAK7373400.1"/>
    </source>
</evidence>
<dbReference type="Proteomes" id="UP001374584">
    <property type="component" value="Unassembled WGS sequence"/>
</dbReference>
<gene>
    <name evidence="2" type="ORF">VNO80_06807</name>
</gene>
<protein>
    <submittedName>
        <fullName evidence="2">Uncharacterized protein</fullName>
    </submittedName>
</protein>
<keyword evidence="1" id="KW-0732">Signal</keyword>
<reference evidence="2 3" key="1">
    <citation type="submission" date="2024-01" db="EMBL/GenBank/DDBJ databases">
        <title>The genomes of 5 underutilized Papilionoideae crops provide insights into root nodulation and disease resistanc.</title>
        <authorList>
            <person name="Jiang F."/>
        </authorList>
    </citation>
    <scope>NUCLEOTIDE SEQUENCE [LARGE SCALE GENOMIC DNA]</scope>
    <source>
        <strain evidence="2">JINMINGXINNONG_FW02</strain>
        <tissue evidence="2">Leaves</tissue>
    </source>
</reference>
<evidence type="ECO:0000313" key="3">
    <source>
        <dbReference type="Proteomes" id="UP001374584"/>
    </source>
</evidence>
<dbReference type="AlphaFoldDB" id="A0AAN9REU0"/>
<feature type="signal peptide" evidence="1">
    <location>
        <begin position="1"/>
        <end position="22"/>
    </location>
</feature>
<comment type="caution">
    <text evidence="2">The sequence shown here is derived from an EMBL/GenBank/DDBJ whole genome shotgun (WGS) entry which is preliminary data.</text>
</comment>
<proteinExistence type="predicted"/>
<sequence>MGRSSPMSLITCFFVLQWLTWSRVLLAHGISHCSRSIMSIGAVLDLSSQIGKHQKIAMEIAVQDFNRLSCSKLDLKIRNFNGNSAQAVASGNINFHFQLCLSEVRSWLYIFSISTYSERI</sequence>
<name>A0AAN9REU0_PHACN</name>
<dbReference type="EMBL" id="JAYMYR010000003">
    <property type="protein sequence ID" value="KAK7373400.1"/>
    <property type="molecule type" value="Genomic_DNA"/>
</dbReference>
<evidence type="ECO:0000256" key="1">
    <source>
        <dbReference type="SAM" id="SignalP"/>
    </source>
</evidence>
<feature type="chain" id="PRO_5042935162" evidence="1">
    <location>
        <begin position="23"/>
        <end position="120"/>
    </location>
</feature>
<keyword evidence="3" id="KW-1185">Reference proteome</keyword>